<dbReference type="NCBIfam" id="NF003965">
    <property type="entry name" value="PRK05457.1"/>
    <property type="match status" value="1"/>
</dbReference>
<keyword evidence="4 12" id="KW-0645">Protease</keyword>
<organism evidence="14 15">
    <name type="scientific">Sulfurivirga caldicuralii</name>
    <dbReference type="NCBI Taxonomy" id="364032"/>
    <lineage>
        <taxon>Bacteria</taxon>
        <taxon>Pseudomonadati</taxon>
        <taxon>Pseudomonadota</taxon>
        <taxon>Gammaproteobacteria</taxon>
        <taxon>Thiotrichales</taxon>
        <taxon>Piscirickettsiaceae</taxon>
        <taxon>Sulfurivirga</taxon>
    </lineage>
</organism>
<evidence type="ECO:0000256" key="4">
    <source>
        <dbReference type="ARBA" id="ARBA00022670"/>
    </source>
</evidence>
<keyword evidence="9 12" id="KW-1133">Transmembrane helix</keyword>
<dbReference type="InterPro" id="IPR001915">
    <property type="entry name" value="Peptidase_M48"/>
</dbReference>
<accession>A0A1N6EL27</accession>
<gene>
    <name evidence="12" type="primary">htpX</name>
    <name evidence="14" type="ORF">SAMN05443662_0660</name>
</gene>
<evidence type="ECO:0000256" key="2">
    <source>
        <dbReference type="ARBA" id="ARBA00009779"/>
    </source>
</evidence>
<feature type="domain" description="Peptidase M48" evidence="13">
    <location>
        <begin position="83"/>
        <end position="293"/>
    </location>
</feature>
<keyword evidence="5 12" id="KW-0812">Transmembrane</keyword>
<dbReference type="Proteomes" id="UP000198461">
    <property type="component" value="Unassembled WGS sequence"/>
</dbReference>
<name>A0A1N6EL27_9GAMM</name>
<keyword evidence="12 14" id="KW-0346">Stress response</keyword>
<keyword evidence="3 12" id="KW-1003">Cell membrane</keyword>
<comment type="subcellular location">
    <subcellularLocation>
        <location evidence="1 12">Cell membrane</location>
        <topology evidence="1 12">Multi-pass membrane protein</topology>
    </subcellularLocation>
</comment>
<evidence type="ECO:0000256" key="1">
    <source>
        <dbReference type="ARBA" id="ARBA00004651"/>
    </source>
</evidence>
<reference evidence="15" key="1">
    <citation type="submission" date="2016-11" db="EMBL/GenBank/DDBJ databases">
        <authorList>
            <person name="Varghese N."/>
            <person name="Submissions S."/>
        </authorList>
    </citation>
    <scope>NUCLEOTIDE SEQUENCE [LARGE SCALE GENOMIC DNA]</scope>
    <source>
        <strain evidence="15">DSM 17737</strain>
    </source>
</reference>
<dbReference type="GO" id="GO:0008270">
    <property type="term" value="F:zinc ion binding"/>
    <property type="evidence" value="ECO:0007669"/>
    <property type="project" value="UniProtKB-UniRule"/>
</dbReference>
<comment type="similarity">
    <text evidence="2 12">Belongs to the peptidase M48B family.</text>
</comment>
<feature type="transmembrane region" description="Helical" evidence="12">
    <location>
        <begin position="40"/>
        <end position="61"/>
    </location>
</feature>
<feature type="binding site" evidence="12">
    <location>
        <position position="227"/>
    </location>
    <ligand>
        <name>Zn(2+)</name>
        <dbReference type="ChEBI" id="CHEBI:29105"/>
        <note>catalytic</note>
    </ligand>
</feature>
<dbReference type="HAMAP" id="MF_00188">
    <property type="entry name" value="Pept_M48_protease_HtpX"/>
    <property type="match status" value="1"/>
</dbReference>
<dbReference type="EC" id="3.4.24.-" evidence="12"/>
<feature type="transmembrane region" description="Helical" evidence="12">
    <location>
        <begin position="163"/>
        <end position="183"/>
    </location>
</feature>
<keyword evidence="10 12" id="KW-0482">Metalloprotease</keyword>
<feature type="transmembrane region" description="Helical" evidence="12">
    <location>
        <begin position="198"/>
        <end position="222"/>
    </location>
</feature>
<feature type="transmembrane region" description="Helical" evidence="12">
    <location>
        <begin position="7"/>
        <end position="28"/>
    </location>
</feature>
<dbReference type="InterPro" id="IPR022919">
    <property type="entry name" value="Pept_M48_protease_HtpX"/>
</dbReference>
<dbReference type="GO" id="GO:0005886">
    <property type="term" value="C:plasma membrane"/>
    <property type="evidence" value="ECO:0007669"/>
    <property type="project" value="UniProtKB-SubCell"/>
</dbReference>
<comment type="cofactor">
    <cofactor evidence="12">
        <name>Zn(2+)</name>
        <dbReference type="ChEBI" id="CHEBI:29105"/>
    </cofactor>
    <text evidence="12">Binds 1 zinc ion per subunit.</text>
</comment>
<dbReference type="GO" id="GO:0006508">
    <property type="term" value="P:proteolysis"/>
    <property type="evidence" value="ECO:0007669"/>
    <property type="project" value="UniProtKB-KW"/>
</dbReference>
<evidence type="ECO:0000256" key="6">
    <source>
        <dbReference type="ARBA" id="ARBA00022723"/>
    </source>
</evidence>
<evidence type="ECO:0000256" key="3">
    <source>
        <dbReference type="ARBA" id="ARBA00022475"/>
    </source>
</evidence>
<dbReference type="CDD" id="cd07335">
    <property type="entry name" value="M48B_HtpX_like"/>
    <property type="match status" value="1"/>
</dbReference>
<evidence type="ECO:0000313" key="15">
    <source>
        <dbReference type="Proteomes" id="UP000198461"/>
    </source>
</evidence>
<evidence type="ECO:0000256" key="10">
    <source>
        <dbReference type="ARBA" id="ARBA00023049"/>
    </source>
</evidence>
<evidence type="ECO:0000256" key="8">
    <source>
        <dbReference type="ARBA" id="ARBA00022833"/>
    </source>
</evidence>
<dbReference type="InterPro" id="IPR050083">
    <property type="entry name" value="HtpX_protease"/>
</dbReference>
<dbReference type="AlphaFoldDB" id="A0A1N6EL27"/>
<keyword evidence="11 12" id="KW-0472">Membrane</keyword>
<evidence type="ECO:0000256" key="7">
    <source>
        <dbReference type="ARBA" id="ARBA00022801"/>
    </source>
</evidence>
<proteinExistence type="inferred from homology"/>
<feature type="binding site" evidence="12">
    <location>
        <position position="153"/>
    </location>
    <ligand>
        <name>Zn(2+)</name>
        <dbReference type="ChEBI" id="CHEBI:29105"/>
        <note>catalytic</note>
    </ligand>
</feature>
<evidence type="ECO:0000256" key="9">
    <source>
        <dbReference type="ARBA" id="ARBA00022989"/>
    </source>
</evidence>
<protein>
    <recommendedName>
        <fullName evidence="12">Protease HtpX</fullName>
        <ecNumber evidence="12">3.4.24.-</ecNumber>
    </recommendedName>
    <alternativeName>
        <fullName evidence="12">Heat shock protein HtpX</fullName>
    </alternativeName>
</protein>
<dbReference type="PANTHER" id="PTHR43221">
    <property type="entry name" value="PROTEASE HTPX"/>
    <property type="match status" value="1"/>
</dbReference>
<keyword evidence="6 12" id="KW-0479">Metal-binding</keyword>
<dbReference type="EMBL" id="FSRE01000002">
    <property type="protein sequence ID" value="SIN83690.1"/>
    <property type="molecule type" value="Genomic_DNA"/>
</dbReference>
<dbReference type="Pfam" id="PF01435">
    <property type="entry name" value="Peptidase_M48"/>
    <property type="match status" value="1"/>
</dbReference>
<keyword evidence="8 12" id="KW-0862">Zinc</keyword>
<dbReference type="PANTHER" id="PTHR43221:SF1">
    <property type="entry name" value="PROTEASE HTPX"/>
    <property type="match status" value="1"/>
</dbReference>
<keyword evidence="15" id="KW-1185">Reference proteome</keyword>
<evidence type="ECO:0000256" key="5">
    <source>
        <dbReference type="ARBA" id="ARBA00022692"/>
    </source>
</evidence>
<evidence type="ECO:0000256" key="11">
    <source>
        <dbReference type="ARBA" id="ARBA00023136"/>
    </source>
</evidence>
<keyword evidence="7 12" id="KW-0378">Hydrolase</keyword>
<feature type="binding site" evidence="12">
    <location>
        <position position="149"/>
    </location>
    <ligand>
        <name>Zn(2+)</name>
        <dbReference type="ChEBI" id="CHEBI:29105"/>
        <note>catalytic</note>
    </ligand>
</feature>
<evidence type="ECO:0000256" key="12">
    <source>
        <dbReference type="HAMAP-Rule" id="MF_00188"/>
    </source>
</evidence>
<dbReference type="GO" id="GO:0004222">
    <property type="term" value="F:metalloendopeptidase activity"/>
    <property type="evidence" value="ECO:0007669"/>
    <property type="project" value="UniProtKB-UniRule"/>
</dbReference>
<feature type="active site" evidence="12">
    <location>
        <position position="150"/>
    </location>
</feature>
<dbReference type="Gene3D" id="3.30.2010.10">
    <property type="entry name" value="Metalloproteases ('zincins'), catalytic domain"/>
    <property type="match status" value="1"/>
</dbReference>
<evidence type="ECO:0000259" key="13">
    <source>
        <dbReference type="Pfam" id="PF01435"/>
    </source>
</evidence>
<evidence type="ECO:0000313" key="14">
    <source>
        <dbReference type="EMBL" id="SIN83690.1"/>
    </source>
</evidence>
<sequence>MSLKGIFLFLLTNIAVIAVASISLSLLGVGGYVNQYGLDLGNLLVFAAVFGFAGSFVSLLLSKWMALQMTGAEVIDPQHPRNQAEAWLVQTVHRLADKAGIGHPDVAIYPDPAPNAFATGWNRNNALVAVSTGLLENMTQDEIEAVLAHEVAHIANGDMITMALLQGVVNTFVIFFARIVGYFVDRVLFRNEDDAPGIGFYITSFIFEILFGILASMIVMWYSRKREFRADAGGAYLAGRDKMIAALKRLMTIHEPAHLPEQLAAFGINESAGERIMALFASHPPLEKRIEYLMRADERQLKLGLGLS</sequence>
<dbReference type="STRING" id="364032.SAMN05443662_0660"/>